<protein>
    <recommendedName>
        <fullName evidence="4">Ead/Ea22-like family protein</fullName>
    </recommendedName>
</protein>
<evidence type="ECO:0000313" key="3">
    <source>
        <dbReference type="Proteomes" id="UP000015096"/>
    </source>
</evidence>
<sequence>MMTEKELQEIRDRVEKATSGPWKERARNGDFMLIERGLIIAGTKSDLDFIINAREDIPNLLSEIDRLKKALIEIKEILS</sequence>
<dbReference type="GeneID" id="26646136"/>
<dbReference type="Proteomes" id="UP000015096">
    <property type="component" value="Segment"/>
</dbReference>
<feature type="region of interest" description="Disordered" evidence="1">
    <location>
        <begin position="1"/>
        <end position="21"/>
    </location>
</feature>
<keyword evidence="3" id="KW-1185">Reference proteome</keyword>
<gene>
    <name evidence="2" type="ORF">ABOUO_72</name>
</gene>
<reference evidence="2 3" key="1">
    <citation type="journal article" date="2013" name="Genome Announc.">
        <title>Complete Genome Sequences of Five Paenibacillus larvae Bacteriophages.</title>
        <authorList>
            <person name="Sheflo M.A."/>
            <person name="Gardner A.V."/>
            <person name="Merrill B.D."/>
            <person name="Fisher J.N."/>
            <person name="Lunt B.L."/>
            <person name="Breakwell D.P."/>
            <person name="Grose J.H."/>
            <person name="Burnett S.H."/>
        </authorList>
    </citation>
    <scope>NUCLEOTIDE SEQUENCE [LARGE SCALE GENOMIC DNA]</scope>
</reference>
<dbReference type="OrthoDB" id="41652at10239"/>
<dbReference type="RefSeq" id="YP_009220129.1">
    <property type="nucleotide sequence ID" value="NC_029029.1"/>
</dbReference>
<name>S5M676_9CAUD</name>
<evidence type="ECO:0000313" key="2">
    <source>
        <dbReference type="EMBL" id="AGR47536.1"/>
    </source>
</evidence>
<dbReference type="EMBL" id="KC595517">
    <property type="protein sequence ID" value="AGR47536.1"/>
    <property type="molecule type" value="Genomic_DNA"/>
</dbReference>
<evidence type="ECO:0000256" key="1">
    <source>
        <dbReference type="SAM" id="MobiDB-lite"/>
    </source>
</evidence>
<evidence type="ECO:0008006" key="4">
    <source>
        <dbReference type="Google" id="ProtNLM"/>
    </source>
</evidence>
<accession>S5M676</accession>
<organism evidence="2 3">
    <name type="scientific">Brevibacillus phage Abouo</name>
    <dbReference type="NCBI Taxonomy" id="1296661"/>
    <lineage>
        <taxon>Viruses</taxon>
        <taxon>Duplodnaviria</taxon>
        <taxon>Heunggongvirae</taxon>
        <taxon>Uroviricota</taxon>
        <taxon>Caudoviricetes</taxon>
        <taxon>Abouovirus</taxon>
        <taxon>Abouovirus abouo</taxon>
    </lineage>
</organism>
<proteinExistence type="predicted"/>
<dbReference type="KEGG" id="vg:26646136"/>